<sequence length="177" mass="19315">MASNQPLNVCLNKPPDPNTHFQTLLTAKSRFQNEETQELIQNSHVSGGSGSTPEVVVAVVSSLRTRFSATDVSNSSTPKVATTDVSSLRTRVSKGNHIKSDEETFSSPGALNNGDTPSKLSWADQTNNGEFIPKEVLELEAEYEGFSLMLIFYLIKIIIISKVPPMEVVHLVKVVIT</sequence>
<reference evidence="2 3" key="1">
    <citation type="submission" date="2019-09" db="EMBL/GenBank/DDBJ databases">
        <title>A chromosome-level genome assembly of the Chinese tupelo Nyssa sinensis.</title>
        <authorList>
            <person name="Yang X."/>
            <person name="Kang M."/>
            <person name="Yang Y."/>
            <person name="Xiong H."/>
            <person name="Wang M."/>
            <person name="Zhang Z."/>
            <person name="Wang Z."/>
            <person name="Wu H."/>
            <person name="Ma T."/>
            <person name="Liu J."/>
            <person name="Xi Z."/>
        </authorList>
    </citation>
    <scope>NUCLEOTIDE SEQUENCE [LARGE SCALE GENOMIC DNA]</scope>
    <source>
        <strain evidence="2">J267</strain>
        <tissue evidence="2">Leaf</tissue>
    </source>
</reference>
<feature type="compositionally biased region" description="Polar residues" evidence="1">
    <location>
        <begin position="105"/>
        <end position="117"/>
    </location>
</feature>
<proteinExistence type="predicted"/>
<evidence type="ECO:0000313" key="2">
    <source>
        <dbReference type="EMBL" id="KAA8534667.1"/>
    </source>
</evidence>
<gene>
    <name evidence="2" type="ORF">F0562_032184</name>
</gene>
<name>A0A5J5AYV3_9ASTE</name>
<organism evidence="2 3">
    <name type="scientific">Nyssa sinensis</name>
    <dbReference type="NCBI Taxonomy" id="561372"/>
    <lineage>
        <taxon>Eukaryota</taxon>
        <taxon>Viridiplantae</taxon>
        <taxon>Streptophyta</taxon>
        <taxon>Embryophyta</taxon>
        <taxon>Tracheophyta</taxon>
        <taxon>Spermatophyta</taxon>
        <taxon>Magnoliopsida</taxon>
        <taxon>eudicotyledons</taxon>
        <taxon>Gunneridae</taxon>
        <taxon>Pentapetalae</taxon>
        <taxon>asterids</taxon>
        <taxon>Cornales</taxon>
        <taxon>Nyssaceae</taxon>
        <taxon>Nyssa</taxon>
    </lineage>
</organism>
<dbReference type="Proteomes" id="UP000325577">
    <property type="component" value="Linkage Group LG18"/>
</dbReference>
<keyword evidence="3" id="KW-1185">Reference proteome</keyword>
<evidence type="ECO:0000256" key="1">
    <source>
        <dbReference type="SAM" id="MobiDB-lite"/>
    </source>
</evidence>
<dbReference type="EMBL" id="CM018041">
    <property type="protein sequence ID" value="KAA8534667.1"/>
    <property type="molecule type" value="Genomic_DNA"/>
</dbReference>
<evidence type="ECO:0000313" key="3">
    <source>
        <dbReference type="Proteomes" id="UP000325577"/>
    </source>
</evidence>
<feature type="region of interest" description="Disordered" evidence="1">
    <location>
        <begin position="96"/>
        <end position="117"/>
    </location>
</feature>
<protein>
    <submittedName>
        <fullName evidence="2">Uncharacterized protein</fullName>
    </submittedName>
</protein>
<dbReference type="AlphaFoldDB" id="A0A5J5AYV3"/>
<accession>A0A5J5AYV3</accession>